<dbReference type="OrthoDB" id="9812429at2"/>
<feature type="domain" description="Putative amidase" evidence="1">
    <location>
        <begin position="3"/>
        <end position="161"/>
    </location>
</feature>
<dbReference type="PANTHER" id="PTHR40032">
    <property type="entry name" value="EXPORTED PROTEIN-RELATED"/>
    <property type="match status" value="1"/>
</dbReference>
<comment type="caution">
    <text evidence="2">The sequence shown here is derived from an EMBL/GenBank/DDBJ whole genome shotgun (WGS) entry which is preliminary data.</text>
</comment>
<proteinExistence type="predicted"/>
<dbReference type="EMBL" id="QJKK01000001">
    <property type="protein sequence ID" value="RAL26916.1"/>
    <property type="molecule type" value="Genomic_DNA"/>
</dbReference>
<dbReference type="Pfam" id="PF12671">
    <property type="entry name" value="Amidase_6"/>
    <property type="match status" value="1"/>
</dbReference>
<dbReference type="RefSeq" id="WP_113657520.1">
    <property type="nucleotide sequence ID" value="NZ_KZ845663.1"/>
</dbReference>
<name>A0A364K9D5_9BACL</name>
<evidence type="ECO:0000259" key="1">
    <source>
        <dbReference type="Pfam" id="PF12671"/>
    </source>
</evidence>
<reference evidence="2 3" key="1">
    <citation type="submission" date="2018-06" db="EMBL/GenBank/DDBJ databases">
        <title>Thermoflavimicrobium daqus sp. nov., a thermophilic microbe isolated from Moutai-flavour Daqu.</title>
        <authorList>
            <person name="Wang X."/>
            <person name="Zhou H."/>
        </authorList>
    </citation>
    <scope>NUCLEOTIDE SEQUENCE [LARGE SCALE GENOMIC DNA]</scope>
    <source>
        <strain evidence="2 3">FBKL4.011</strain>
    </source>
</reference>
<organism evidence="2 3">
    <name type="scientific">Thermoflavimicrobium daqui</name>
    <dbReference type="NCBI Taxonomy" id="2137476"/>
    <lineage>
        <taxon>Bacteria</taxon>
        <taxon>Bacillati</taxon>
        <taxon>Bacillota</taxon>
        <taxon>Bacilli</taxon>
        <taxon>Bacillales</taxon>
        <taxon>Thermoactinomycetaceae</taxon>
        <taxon>Thermoflavimicrobium</taxon>
    </lineage>
</organism>
<dbReference type="AlphaFoldDB" id="A0A364K9D5"/>
<evidence type="ECO:0000313" key="2">
    <source>
        <dbReference type="EMBL" id="RAL26916.1"/>
    </source>
</evidence>
<gene>
    <name evidence="2" type="ORF">DL897_02385</name>
</gene>
<accession>A0A364K9D5</accession>
<sequence>MARYDREAAVWYADQYWNSYNPNFLKFTDDCTNYISQCLLAGGIPMTSGTENPSVGWWYHRQGKARHHWSYSWSVAHSLYWYLRGKHKTGPRADAVKSPTDLKLGDIICYDFEGNGVWNHNTIVTRFDMDGNPLVNAHTSNSQHRYWEYRDSSAWTPKIKYAFFHIIS</sequence>
<dbReference type="PANTHER" id="PTHR40032:SF1">
    <property type="entry name" value="EXPORTED PROTEIN"/>
    <property type="match status" value="1"/>
</dbReference>
<dbReference type="InterPro" id="IPR024301">
    <property type="entry name" value="Amidase_6"/>
</dbReference>
<protein>
    <recommendedName>
        <fullName evidence="1">Putative amidase domain-containing protein</fullName>
    </recommendedName>
</protein>
<evidence type="ECO:0000313" key="3">
    <source>
        <dbReference type="Proteomes" id="UP000251213"/>
    </source>
</evidence>
<keyword evidence="3" id="KW-1185">Reference proteome</keyword>
<dbReference type="Proteomes" id="UP000251213">
    <property type="component" value="Unassembled WGS sequence"/>
</dbReference>
<reference evidence="2 3" key="2">
    <citation type="submission" date="2018-06" db="EMBL/GenBank/DDBJ databases">
        <authorList>
            <person name="Zhirakovskaya E."/>
        </authorList>
    </citation>
    <scope>NUCLEOTIDE SEQUENCE [LARGE SCALE GENOMIC DNA]</scope>
    <source>
        <strain evidence="2 3">FBKL4.011</strain>
    </source>
</reference>